<keyword evidence="2" id="KW-0378">Hydrolase</keyword>
<dbReference type="Pfam" id="PF07687">
    <property type="entry name" value="M20_dimer"/>
    <property type="match status" value="1"/>
</dbReference>
<reference evidence="2" key="1">
    <citation type="submission" date="2019-08" db="EMBL/GenBank/DDBJ databases">
        <authorList>
            <person name="Kucharzyk K."/>
            <person name="Murdoch R.W."/>
            <person name="Higgins S."/>
            <person name="Loffler F."/>
        </authorList>
    </citation>
    <scope>NUCLEOTIDE SEQUENCE</scope>
</reference>
<accession>A0A644YNK2</accession>
<dbReference type="InterPro" id="IPR036264">
    <property type="entry name" value="Bact_exopeptidase_dim_dom"/>
</dbReference>
<organism evidence="2">
    <name type="scientific">bioreactor metagenome</name>
    <dbReference type="NCBI Taxonomy" id="1076179"/>
    <lineage>
        <taxon>unclassified sequences</taxon>
        <taxon>metagenomes</taxon>
        <taxon>ecological metagenomes</taxon>
    </lineage>
</organism>
<name>A0A644YNK2_9ZZZZ</name>
<dbReference type="Gene3D" id="3.40.630.10">
    <property type="entry name" value="Zn peptidases"/>
    <property type="match status" value="1"/>
</dbReference>
<dbReference type="SUPFAM" id="SSF53187">
    <property type="entry name" value="Zn-dependent exopeptidases"/>
    <property type="match status" value="1"/>
</dbReference>
<dbReference type="NCBIfam" id="TIGR01891">
    <property type="entry name" value="amidohydrolases"/>
    <property type="match status" value="1"/>
</dbReference>
<evidence type="ECO:0000313" key="2">
    <source>
        <dbReference type="EMBL" id="MPM30175.1"/>
    </source>
</evidence>
<dbReference type="EC" id="3.5.1.47" evidence="2"/>
<sequence length="368" mass="40468">MDSVITYRRLLHRIPELDSDLPETVAFVQSKLEPLRCHILNPIRGSVCAFFDAGKAETVAFRADMDALPEAEETNLPFASEHPGKMHACGHDGHTAMALALAEHVSENLEKLPRNVLFLFQPAEETTGGAGLLCETGILERRRVRRVFGLHLWPGLPAGTVWAKPGPQMARASEMTVRITGKSVHISRAAEGRDALLAAVELVQQAMAMEKGALPPEEPRVLRFGKLTSGEARNVVSGHTELLGCLRSFSDASFTLLRKGMEEVCDRVERSTGCDVKLHLNEGYPPVWNHEELFETVRAGLGADTLSLLPQPALAAEDFSFYQQCVPGVFFFLGAGDTAQLHANTFTFDDERILPKGVEFLKKLLYLA</sequence>
<dbReference type="InterPro" id="IPR002933">
    <property type="entry name" value="Peptidase_M20"/>
</dbReference>
<proteinExistence type="predicted"/>
<evidence type="ECO:0000259" key="1">
    <source>
        <dbReference type="Pfam" id="PF07687"/>
    </source>
</evidence>
<dbReference type="InterPro" id="IPR011650">
    <property type="entry name" value="Peptidase_M20_dimer"/>
</dbReference>
<dbReference type="Gene3D" id="3.30.70.360">
    <property type="match status" value="1"/>
</dbReference>
<dbReference type="InterPro" id="IPR017439">
    <property type="entry name" value="Amidohydrolase"/>
</dbReference>
<dbReference type="AlphaFoldDB" id="A0A644YNK2"/>
<dbReference type="GO" id="GO:0050118">
    <property type="term" value="F:N-acetyldiaminopimelate deacetylase activity"/>
    <property type="evidence" value="ECO:0007669"/>
    <property type="project" value="UniProtKB-EC"/>
</dbReference>
<dbReference type="SUPFAM" id="SSF55031">
    <property type="entry name" value="Bacterial exopeptidase dimerisation domain"/>
    <property type="match status" value="1"/>
</dbReference>
<gene>
    <name evidence="2" type="primary">ykuR_3</name>
    <name evidence="2" type="ORF">SDC9_76720</name>
</gene>
<dbReference type="EMBL" id="VSSQ01005716">
    <property type="protein sequence ID" value="MPM30175.1"/>
    <property type="molecule type" value="Genomic_DNA"/>
</dbReference>
<comment type="caution">
    <text evidence="2">The sequence shown here is derived from an EMBL/GenBank/DDBJ whole genome shotgun (WGS) entry which is preliminary data.</text>
</comment>
<dbReference type="PANTHER" id="PTHR11014">
    <property type="entry name" value="PEPTIDASE M20 FAMILY MEMBER"/>
    <property type="match status" value="1"/>
</dbReference>
<dbReference type="Pfam" id="PF01546">
    <property type="entry name" value="Peptidase_M20"/>
    <property type="match status" value="1"/>
</dbReference>
<protein>
    <submittedName>
        <fullName evidence="2">N-acetyldiaminopimelate deacetylase</fullName>
        <ecNumber evidence="2">3.5.1.47</ecNumber>
    </submittedName>
</protein>
<dbReference type="PIRSF" id="PIRSF005962">
    <property type="entry name" value="Pept_M20D_amidohydro"/>
    <property type="match status" value="1"/>
</dbReference>
<dbReference type="PANTHER" id="PTHR11014:SF63">
    <property type="entry name" value="METALLOPEPTIDASE, PUTATIVE (AFU_ORTHOLOGUE AFUA_6G09600)-RELATED"/>
    <property type="match status" value="1"/>
</dbReference>
<feature type="domain" description="Peptidase M20 dimerisation" evidence="1">
    <location>
        <begin position="174"/>
        <end position="258"/>
    </location>
</feature>